<dbReference type="Gene3D" id="2.40.70.10">
    <property type="entry name" value="Acid Proteases"/>
    <property type="match status" value="1"/>
</dbReference>
<feature type="region of interest" description="Disordered" evidence="14">
    <location>
        <begin position="1"/>
        <end position="60"/>
    </location>
</feature>
<evidence type="ECO:0000259" key="16">
    <source>
        <dbReference type="PROSITE" id="PS50994"/>
    </source>
</evidence>
<evidence type="ECO:0000256" key="2">
    <source>
        <dbReference type="ARBA" id="ARBA00022679"/>
    </source>
</evidence>
<feature type="region of interest" description="Disordered" evidence="14">
    <location>
        <begin position="201"/>
        <end position="244"/>
    </location>
</feature>
<proteinExistence type="predicted"/>
<dbReference type="SUPFAM" id="SSF50630">
    <property type="entry name" value="Acid proteases"/>
    <property type="match status" value="1"/>
</dbReference>
<comment type="subcellular location">
    <subcellularLocation>
        <location evidence="1">Mitochondrion</location>
    </subcellularLocation>
</comment>
<keyword evidence="11" id="KW-0695">RNA-directed DNA polymerase</keyword>
<evidence type="ECO:0000256" key="14">
    <source>
        <dbReference type="SAM" id="MobiDB-lite"/>
    </source>
</evidence>
<evidence type="ECO:0000313" key="17">
    <source>
        <dbReference type="EMBL" id="TVY59953.1"/>
    </source>
</evidence>
<dbReference type="Gene3D" id="3.30.70.270">
    <property type="match status" value="2"/>
</dbReference>
<keyword evidence="9" id="KW-0694">RNA-binding</keyword>
<dbReference type="GO" id="GO:0003723">
    <property type="term" value="F:RNA binding"/>
    <property type="evidence" value="ECO:0007669"/>
    <property type="project" value="UniProtKB-KW"/>
</dbReference>
<dbReference type="InterPro" id="IPR041577">
    <property type="entry name" value="RT_RNaseH_2"/>
</dbReference>
<feature type="compositionally biased region" description="Polar residues" evidence="14">
    <location>
        <begin position="1717"/>
        <end position="1726"/>
    </location>
</feature>
<dbReference type="Gene3D" id="3.30.420.10">
    <property type="entry name" value="Ribonuclease H-like superfamily/Ribonuclease H"/>
    <property type="match status" value="1"/>
</dbReference>
<dbReference type="InterPro" id="IPR043502">
    <property type="entry name" value="DNA/RNA_pol_sf"/>
</dbReference>
<protein>
    <submittedName>
        <fullName evidence="17">Transposon Ty3-I Gag-Pol polyprotein</fullName>
    </submittedName>
</protein>
<keyword evidence="8" id="KW-0460">Magnesium</keyword>
<dbReference type="Pfam" id="PF17921">
    <property type="entry name" value="Integrase_H2C2"/>
    <property type="match status" value="1"/>
</dbReference>
<dbReference type="CDD" id="cd00303">
    <property type="entry name" value="retropepsin_like"/>
    <property type="match status" value="1"/>
</dbReference>
<evidence type="ECO:0000256" key="1">
    <source>
        <dbReference type="ARBA" id="ARBA00004173"/>
    </source>
</evidence>
<keyword evidence="4" id="KW-0540">Nuclease</keyword>
<keyword evidence="2" id="KW-0808">Transferase</keyword>
<dbReference type="GO" id="GO:0005739">
    <property type="term" value="C:mitochondrion"/>
    <property type="evidence" value="ECO:0007669"/>
    <property type="project" value="UniProtKB-SubCell"/>
</dbReference>
<evidence type="ECO:0000256" key="3">
    <source>
        <dbReference type="ARBA" id="ARBA00022695"/>
    </source>
</evidence>
<evidence type="ECO:0000256" key="11">
    <source>
        <dbReference type="ARBA" id="ARBA00022918"/>
    </source>
</evidence>
<dbReference type="SUPFAM" id="SSF53098">
    <property type="entry name" value="Ribonuclease H-like"/>
    <property type="match status" value="1"/>
</dbReference>
<evidence type="ECO:0000256" key="13">
    <source>
        <dbReference type="ARBA" id="ARBA00023268"/>
    </source>
</evidence>
<dbReference type="GO" id="GO:0004519">
    <property type="term" value="F:endonuclease activity"/>
    <property type="evidence" value="ECO:0007669"/>
    <property type="project" value="UniProtKB-KW"/>
</dbReference>
<dbReference type="GO" id="GO:0005634">
    <property type="term" value="C:nucleus"/>
    <property type="evidence" value="ECO:0007669"/>
    <property type="project" value="UniProtKB-ARBA"/>
</dbReference>
<dbReference type="InterPro" id="IPR050951">
    <property type="entry name" value="Retrovirus_Pol_polyprotein"/>
</dbReference>
<evidence type="ECO:0000256" key="6">
    <source>
        <dbReference type="ARBA" id="ARBA00022759"/>
    </source>
</evidence>
<dbReference type="InterPro" id="IPR001969">
    <property type="entry name" value="Aspartic_peptidase_AS"/>
</dbReference>
<keyword evidence="5" id="KW-0064">Aspartyl protease</keyword>
<evidence type="ECO:0000259" key="15">
    <source>
        <dbReference type="PROSITE" id="PS50878"/>
    </source>
</evidence>
<dbReference type="PROSITE" id="PS00141">
    <property type="entry name" value="ASP_PROTEASE"/>
    <property type="match status" value="1"/>
</dbReference>
<dbReference type="InterPro" id="IPR021109">
    <property type="entry name" value="Peptidase_aspartic_dom_sf"/>
</dbReference>
<evidence type="ECO:0000313" key="18">
    <source>
        <dbReference type="Proteomes" id="UP000320707"/>
    </source>
</evidence>
<dbReference type="PROSITE" id="PS50994">
    <property type="entry name" value="INTEGRASE"/>
    <property type="match status" value="1"/>
</dbReference>
<feature type="compositionally biased region" description="Basic and acidic residues" evidence="14">
    <location>
        <begin position="1727"/>
        <end position="1737"/>
    </location>
</feature>
<feature type="compositionally biased region" description="Polar residues" evidence="14">
    <location>
        <begin position="7"/>
        <end position="18"/>
    </location>
</feature>
<dbReference type="CDD" id="cd01647">
    <property type="entry name" value="RT_LTR"/>
    <property type="match status" value="1"/>
</dbReference>
<keyword evidence="6" id="KW-0255">Endonuclease</keyword>
<dbReference type="Pfam" id="PF13975">
    <property type="entry name" value="gag-asp_proteas"/>
    <property type="match status" value="1"/>
</dbReference>
<keyword evidence="13" id="KW-0511">Multifunctional enzyme</keyword>
<name>A0A559KKQ0_FUSOC</name>
<organism evidence="17 18">
    <name type="scientific">Fusarium oxysporum f. sp. cubense</name>
    <dbReference type="NCBI Taxonomy" id="61366"/>
    <lineage>
        <taxon>Eukaryota</taxon>
        <taxon>Fungi</taxon>
        <taxon>Dikarya</taxon>
        <taxon>Ascomycota</taxon>
        <taxon>Pezizomycotina</taxon>
        <taxon>Sordariomycetes</taxon>
        <taxon>Hypocreomycetidae</taxon>
        <taxon>Hypocreales</taxon>
        <taxon>Nectriaceae</taxon>
        <taxon>Fusarium</taxon>
        <taxon>Fusarium oxysporum species complex</taxon>
    </lineage>
</organism>
<feature type="domain" description="Integrase catalytic" evidence="16">
    <location>
        <begin position="1465"/>
        <end position="1639"/>
    </location>
</feature>
<dbReference type="GO" id="GO:0004190">
    <property type="term" value="F:aspartic-type endopeptidase activity"/>
    <property type="evidence" value="ECO:0007669"/>
    <property type="project" value="UniProtKB-KW"/>
</dbReference>
<feature type="domain" description="Reverse transcriptase" evidence="15">
    <location>
        <begin position="879"/>
        <end position="1059"/>
    </location>
</feature>
<feature type="region of interest" description="Disordered" evidence="14">
    <location>
        <begin position="272"/>
        <end position="295"/>
    </location>
</feature>
<keyword evidence="5" id="KW-0645">Protease</keyword>
<dbReference type="Gene3D" id="1.10.340.70">
    <property type="match status" value="1"/>
</dbReference>
<evidence type="ECO:0000256" key="9">
    <source>
        <dbReference type="ARBA" id="ARBA00022884"/>
    </source>
</evidence>
<keyword evidence="12" id="KW-0496">Mitochondrion</keyword>
<dbReference type="PANTHER" id="PTHR37984:SF5">
    <property type="entry name" value="PROTEIN NYNRIN-LIKE"/>
    <property type="match status" value="1"/>
</dbReference>
<evidence type="ECO:0000256" key="12">
    <source>
        <dbReference type="ARBA" id="ARBA00023128"/>
    </source>
</evidence>
<feature type="region of interest" description="Disordered" evidence="14">
    <location>
        <begin position="1714"/>
        <end position="1747"/>
    </location>
</feature>
<evidence type="ECO:0000256" key="8">
    <source>
        <dbReference type="ARBA" id="ARBA00022842"/>
    </source>
</evidence>
<comment type="caution">
    <text evidence="17">The sequence shown here is derived from an EMBL/GenBank/DDBJ whole genome shotgun (WGS) entry which is preliminary data.</text>
</comment>
<dbReference type="SUPFAM" id="SSF56672">
    <property type="entry name" value="DNA/RNA polymerases"/>
    <property type="match status" value="1"/>
</dbReference>
<dbReference type="InterPro" id="IPR012337">
    <property type="entry name" value="RNaseH-like_sf"/>
</dbReference>
<evidence type="ECO:0000256" key="5">
    <source>
        <dbReference type="ARBA" id="ARBA00022750"/>
    </source>
</evidence>
<dbReference type="Pfam" id="PF17919">
    <property type="entry name" value="RT_RNaseH_2"/>
    <property type="match status" value="1"/>
</dbReference>
<dbReference type="GO" id="GO:0003964">
    <property type="term" value="F:RNA-directed DNA polymerase activity"/>
    <property type="evidence" value="ECO:0007669"/>
    <property type="project" value="UniProtKB-KW"/>
</dbReference>
<sequence length="1747" mass="204420">MAPATPSRPSTSGRTQHATPPEEARSLEEELQEVPMETDEEGEIQSPPIHPSSHEDEVKKLKRKLRNLGEQHNTLLDNAKNNAKIAQNRIEALEKKVADLAEIAESLGKTAEDSQKLPVPEGKKINMVKKNDEPQMAIRTINMTRRDGYDITQTPVVRNLGITAKVHDPFLSKEETLDKYYPHLDPEQRPVLGHAALVADVHKQSKSEKQEKKRAYDAKRREDPEFRRKESERQKQQRLKTKQDAEIELEWEPVPVMSKPLRNNDKIIAMVKKGKEVDPNSDNEPSTKKHDPSAEQALAQSFEKMRNSSYTALDNIPTRVTSQRPNRHVNDPDYLEACRVQREVDARRIKRKEARTVWNAEIIPQYDEFKNRFWTSKHQKYAELARERAITEQDDDIYIRAYTKKETEDPTTPEERIQIEKDPRRYPHHPNHKQISWISCTRHHCPQHWQEKIANDCFPVQINEHQEQKPYLIIDTLGYQVTKRYRGSQVARLGAHTETRERALAYVQNSKHITEWRQQVQQEVEIDEEPTQEEPDTFQQLDKQHLQERLAEAEEEKGRPLIEAEKADIILDHEHGPPMGKRDTPSVTERQIGERAEENELPKKALRMATKGNQRTCLELKVRIRGKWLSALVDSGADMNFISPETVNELKLPWRNKEEPYTVHDGQGEVYSYESGNITREIDHLKVFVNGKNQGIDFDIIPVWRHDLVLGYPWLIRYNPQFNWRTGQVDCEDHPSDDESDSGYDTRSQSSTDESSEDRRDKVSPIPKGTRHKYHKGKVKCIRRTIATLKGQFKQLDQDIKTMKQIAAKESDERLKNIPPEYRIYEKLFQEELDTKLPQHTDYDIEIVLKDGKNPKFFPIYNLSRDELDTLREWINDMLRKGYIRPSKSSAGYPVMFVPKPNSNKLRLVVDYRQLNEITEKDRTPLPLINELKDRLFNKKWFTALDLKSAYNLIRIKEGDEWKTAFRTKYGLFEYLVMPFGLTNAPAVFQRMITNVLREYLDIFVVCYLDDILIFSDTEEEHTEHVHKVLKALQDANMLVEPTKSHFHQSKVTYLGHEISHNEIRMDKRKIAAVAEWKVPTSIKETQSFLGFANYYRRFIKNFSKIAIPLTEITKKDKQFKWTKEAQQAFEQLKEAITSEPVLAMFDPDRQVELETDASDFALGGQIGQRHDDGMLHPIAFYSHKMHGAELNYPIYDKEFLAIVNCFKEFRHYLRGSKHQVKVFTDHKNIAYFATTQELNRRQLRYAEYLCEFDFTIAHCKGTDNGRADAISRRPDFDTGTVKTKEQLLEHNTKGEYQFTQPVKTIARTYKGVTEEEKERYIGFKKYVSMQQLKEHHQDMHEKPEEASASHLSWYFGMGRDERIRQIMDKCPICKRKPQGWRYPIQSLADQDEQERVEQEFIYEIHSHPLHGHQGVTKTLKRLQELGYRHFKKEQVEKVIKQCDLCAKTKAQRHKPYGQLQPLPVAQRPWDSITMDFITKLPLSEEPSTGIFYDSIMVIVDRLTKFSYYLPYREATDAEELSYVFYRHIVSIHGLPTEILSDRGPTFAATFWQSLMARLGLNHRLTTAFRPQVDGQTERMNQVLEQYLRCYINYEQNDWVEKLPIAQLAYNTAYNESTKLTPAYANFGFTPNAYHDARQEKSVNPTAILKSDDLKNLHEEMKTELEFVRKRMKNYYDPKRLKGPTFSEGDMVYLATKNIKTDRPTHKLDYKFIGPYKQTQSKSKQATSHEKLQDQKSTKQKQSGKQT</sequence>
<dbReference type="PROSITE" id="PS50878">
    <property type="entry name" value="RT_POL"/>
    <property type="match status" value="1"/>
</dbReference>
<evidence type="ECO:0000256" key="4">
    <source>
        <dbReference type="ARBA" id="ARBA00022722"/>
    </source>
</evidence>
<accession>A0A559KKQ0</accession>
<keyword evidence="7" id="KW-0378">Hydrolase</keyword>
<dbReference type="PANTHER" id="PTHR37984">
    <property type="entry name" value="PROTEIN CBG26694"/>
    <property type="match status" value="1"/>
</dbReference>
<dbReference type="Gene3D" id="3.10.10.10">
    <property type="entry name" value="HIV Type 1 Reverse Transcriptase, subunit A, domain 1"/>
    <property type="match status" value="1"/>
</dbReference>
<dbReference type="InterPro" id="IPR000477">
    <property type="entry name" value="RT_dom"/>
</dbReference>
<evidence type="ECO:0000256" key="10">
    <source>
        <dbReference type="ARBA" id="ARBA00022908"/>
    </source>
</evidence>
<dbReference type="GO" id="GO:0015074">
    <property type="term" value="P:DNA integration"/>
    <property type="evidence" value="ECO:0007669"/>
    <property type="project" value="UniProtKB-KW"/>
</dbReference>
<dbReference type="CDD" id="cd09274">
    <property type="entry name" value="RNase_HI_RT_Ty3"/>
    <property type="match status" value="1"/>
</dbReference>
<feature type="region of interest" description="Disordered" evidence="14">
    <location>
        <begin position="729"/>
        <end position="777"/>
    </location>
</feature>
<keyword evidence="10" id="KW-0229">DNA integration</keyword>
<gene>
    <name evidence="17" type="primary">TY3B-I-18</name>
    <name evidence="17" type="ORF">Focb16_v003999</name>
</gene>
<dbReference type="Pfam" id="PF00078">
    <property type="entry name" value="RVT_1"/>
    <property type="match status" value="1"/>
</dbReference>
<evidence type="ECO:0000256" key="7">
    <source>
        <dbReference type="ARBA" id="ARBA00022801"/>
    </source>
</evidence>
<dbReference type="InterPro" id="IPR001584">
    <property type="entry name" value="Integrase_cat-core"/>
</dbReference>
<dbReference type="Proteomes" id="UP000320707">
    <property type="component" value="Unassembled WGS sequence"/>
</dbReference>
<feature type="compositionally biased region" description="Acidic residues" evidence="14">
    <location>
        <begin position="29"/>
        <end position="43"/>
    </location>
</feature>
<reference evidence="17 18" key="1">
    <citation type="journal article" date="2019" name="Microbiol. Resour. Announc.">
        <title>High-quality draft genome sequence of Fusarium oxysporum f. sp. cubense strain 160527, a causal agent of Panama disease.</title>
        <authorList>
            <person name="Asai S."/>
            <person name="Ayukawa Y."/>
            <person name="Gan P."/>
            <person name="Masuda S."/>
            <person name="Komatsu K."/>
            <person name="Shirasu K."/>
            <person name="Arie T."/>
        </authorList>
    </citation>
    <scope>NUCLEOTIDE SEQUENCE [LARGE SCALE GENOMIC DNA]</scope>
    <source>
        <strain evidence="17 18">160527</strain>
    </source>
</reference>
<dbReference type="EMBL" id="SRMI01000012">
    <property type="protein sequence ID" value="TVY59953.1"/>
    <property type="molecule type" value="Genomic_DNA"/>
</dbReference>
<dbReference type="GO" id="GO:0006508">
    <property type="term" value="P:proteolysis"/>
    <property type="evidence" value="ECO:0007669"/>
    <property type="project" value="InterPro"/>
</dbReference>
<keyword evidence="3" id="KW-0548">Nucleotidyltransferase</keyword>
<dbReference type="InterPro" id="IPR041588">
    <property type="entry name" value="Integrase_H2C2"/>
</dbReference>
<dbReference type="InterPro" id="IPR043128">
    <property type="entry name" value="Rev_trsase/Diguanyl_cyclase"/>
</dbReference>
<dbReference type="InterPro" id="IPR036397">
    <property type="entry name" value="RNaseH_sf"/>
</dbReference>
<dbReference type="FunFam" id="3.30.420.10:FF:000032">
    <property type="entry name" value="Retrovirus-related Pol polyprotein from transposon 297-like Protein"/>
    <property type="match status" value="1"/>
</dbReference>
<dbReference type="FunFam" id="3.30.70.270:FF:000063">
    <property type="entry name" value="Zinc knuckle domaincontaining protein"/>
    <property type="match status" value="1"/>
</dbReference>